<dbReference type="InterPro" id="IPR032312">
    <property type="entry name" value="LacZ_4"/>
</dbReference>
<dbReference type="Pfam" id="PF16353">
    <property type="entry name" value="LacZ_4"/>
    <property type="match status" value="1"/>
</dbReference>
<dbReference type="InterPro" id="IPR006104">
    <property type="entry name" value="Glyco_hydro_2_N"/>
</dbReference>
<accession>A0ABS1K493</accession>
<organism evidence="7 8">
    <name type="scientific">Sinomonas cellulolyticus</name>
    <dbReference type="NCBI Taxonomy" id="2801916"/>
    <lineage>
        <taxon>Bacteria</taxon>
        <taxon>Bacillati</taxon>
        <taxon>Actinomycetota</taxon>
        <taxon>Actinomycetes</taxon>
        <taxon>Micrococcales</taxon>
        <taxon>Micrococcaceae</taxon>
        <taxon>Sinomonas</taxon>
    </lineage>
</organism>
<dbReference type="InterPro" id="IPR013783">
    <property type="entry name" value="Ig-like_fold"/>
</dbReference>
<dbReference type="PANTHER" id="PTHR46323">
    <property type="entry name" value="BETA-GALACTOSIDASE"/>
    <property type="match status" value="1"/>
</dbReference>
<protein>
    <recommendedName>
        <fullName evidence="3">beta-galactosidase</fullName>
        <ecNumber evidence="3">3.2.1.23</ecNumber>
    </recommendedName>
</protein>
<dbReference type="Proteomes" id="UP000639051">
    <property type="component" value="Unassembled WGS sequence"/>
</dbReference>
<dbReference type="InterPro" id="IPR017853">
    <property type="entry name" value="GH"/>
</dbReference>
<dbReference type="InterPro" id="IPR014718">
    <property type="entry name" value="GH-type_carb-bd"/>
</dbReference>
<dbReference type="Pfam" id="PF02836">
    <property type="entry name" value="Glyco_hydro_2_C"/>
    <property type="match status" value="1"/>
</dbReference>
<dbReference type="SUPFAM" id="SSF51445">
    <property type="entry name" value="(Trans)glycosidases"/>
    <property type="match status" value="1"/>
</dbReference>
<dbReference type="SUPFAM" id="SSF49303">
    <property type="entry name" value="beta-Galactosidase/glucuronidase domain"/>
    <property type="match status" value="2"/>
</dbReference>
<dbReference type="EMBL" id="JAERRC010000030">
    <property type="protein sequence ID" value="MBL0706344.1"/>
    <property type="molecule type" value="Genomic_DNA"/>
</dbReference>
<dbReference type="PANTHER" id="PTHR46323:SF2">
    <property type="entry name" value="BETA-GALACTOSIDASE"/>
    <property type="match status" value="1"/>
</dbReference>
<name>A0ABS1K493_9MICC</name>
<comment type="similarity">
    <text evidence="2">Belongs to the glycosyl hydrolase 2 family.</text>
</comment>
<dbReference type="Gene3D" id="2.60.120.260">
    <property type="entry name" value="Galactose-binding domain-like"/>
    <property type="match status" value="1"/>
</dbReference>
<evidence type="ECO:0000256" key="5">
    <source>
        <dbReference type="ARBA" id="ARBA00023295"/>
    </source>
</evidence>
<dbReference type="SUPFAM" id="SSF74650">
    <property type="entry name" value="Galactose mutarotase-like"/>
    <property type="match status" value="1"/>
</dbReference>
<gene>
    <name evidence="7" type="ORF">JJE72_12645</name>
</gene>
<evidence type="ECO:0000256" key="1">
    <source>
        <dbReference type="ARBA" id="ARBA00001412"/>
    </source>
</evidence>
<dbReference type="Gene3D" id="2.70.98.10">
    <property type="match status" value="1"/>
</dbReference>
<dbReference type="InterPro" id="IPR008979">
    <property type="entry name" value="Galactose-bd-like_sf"/>
</dbReference>
<evidence type="ECO:0000313" key="7">
    <source>
        <dbReference type="EMBL" id="MBL0706344.1"/>
    </source>
</evidence>
<dbReference type="EC" id="3.2.1.23" evidence="3"/>
<evidence type="ECO:0000259" key="6">
    <source>
        <dbReference type="SMART" id="SM01038"/>
    </source>
</evidence>
<dbReference type="Gene3D" id="2.60.40.10">
    <property type="entry name" value="Immunoglobulins"/>
    <property type="match status" value="2"/>
</dbReference>
<comment type="catalytic activity">
    <reaction evidence="1">
        <text>Hydrolysis of terminal non-reducing beta-D-galactose residues in beta-D-galactosides.</text>
        <dbReference type="EC" id="3.2.1.23"/>
    </reaction>
</comment>
<dbReference type="SMART" id="SM01038">
    <property type="entry name" value="Bgal_small_N"/>
    <property type="match status" value="1"/>
</dbReference>
<keyword evidence="8" id="KW-1185">Reference proteome</keyword>
<keyword evidence="5" id="KW-0326">Glycosidase</keyword>
<evidence type="ECO:0000313" key="8">
    <source>
        <dbReference type="Proteomes" id="UP000639051"/>
    </source>
</evidence>
<dbReference type="Pfam" id="PF02929">
    <property type="entry name" value="Bgal_small_N"/>
    <property type="match status" value="1"/>
</dbReference>
<evidence type="ECO:0000256" key="4">
    <source>
        <dbReference type="ARBA" id="ARBA00022801"/>
    </source>
</evidence>
<dbReference type="InterPro" id="IPR050347">
    <property type="entry name" value="Bact_Beta-galactosidase"/>
</dbReference>
<comment type="caution">
    <text evidence="7">The sequence shown here is derived from an EMBL/GenBank/DDBJ whole genome shotgun (WGS) entry which is preliminary data.</text>
</comment>
<reference evidence="7 8" key="1">
    <citation type="submission" date="2021-01" db="EMBL/GenBank/DDBJ databases">
        <title>Genome public.</title>
        <authorList>
            <person name="Liu C."/>
            <person name="Sun Q."/>
        </authorList>
    </citation>
    <scope>NUCLEOTIDE SEQUENCE [LARGE SCALE GENOMIC DNA]</scope>
    <source>
        <strain evidence="7 8">JC656</strain>
    </source>
</reference>
<proteinExistence type="inferred from homology"/>
<dbReference type="InterPro" id="IPR004199">
    <property type="entry name" value="B-gal_small/dom_5"/>
</dbReference>
<dbReference type="SUPFAM" id="SSF49785">
    <property type="entry name" value="Galactose-binding domain-like"/>
    <property type="match status" value="1"/>
</dbReference>
<dbReference type="InterPro" id="IPR006103">
    <property type="entry name" value="Glyco_hydro_2_cat"/>
</dbReference>
<sequence>MTLGRPGRSWFAETAPHHAPLPARAALETDAERVALDGEWSFRLLPRGLRCGRPGFEEPGYDDAGWERVNVPHRWSPEETGTAVPAVPQTSYPFPIDPPEVPDENPVGEYRRWFSAPPVDSGGRWALRFEAADSALEVFVNGTRVGDAMGSGLVHEFDVTEELTEDRNLVAVRVFTWSAGSYLEGGTAGWSPGLRGSVSLVRGPHGGIEDLFVHAGFDASTGAGRLSVEGPPGAVVRVDELGIEVCANEEVSVPDVEPWSAELPRLYRGTVSVREPSAETVQIAVGFRSIAIQDATLLANGVPLRLRGVVWSPSAGTPLADVVLMKQQGMNAVMIRGTVPSHVLDLCDEYGLWAVEECGVDIRGFEHVEWRRSPGADPAWHDALLDRVKRTVERDKGHPCIIGWSLGRGLARGDNVDAMAAWARARDPERLLLVPDDPDACAADVYARPGIDSAETELIGRAEEPPSADQSADRRRRALPFVLVNDAGARQPGTRGLAHFVELFEEYPRLAGGFVGAWQALVLPDGTALPGLAETARAFAPVTVRVDARDGVTVQSRYSHRTTSHLRFAFVAEDDGVPVASGALEVPLLGPGESATVALPRLPDVAAPTRAGEQPQRWLTVRAELDRALPWAPAGHVMAWGQGRLDASQATARGGRVPARPAGDAPAVALSGGGWALGQGRFDRAGWLVALGGVAVLGPRLDLWRAPTVQDESGPGTSQADAWRALGLDRLLHRTVSVAEEENALSAVAHVLPAGTDTGYEVEYRWRTDDGALRLDVVGSPLGSWSVPVPRLGMRMAVPRTLDTVRWLGLGPGEAYPDAGLAVRQGLFVSEVASLQAPGPRAQENGARREVRWAELYGEGSRLTVRGDGFILTVRPWTSEALATAGSAADLAADPEWLWVNLDAQHEAEARRFKLSLALRMDVAGDK</sequence>
<dbReference type="Gene3D" id="3.20.20.80">
    <property type="entry name" value="Glycosidases"/>
    <property type="match status" value="1"/>
</dbReference>
<dbReference type="RefSeq" id="WP_189692748.1">
    <property type="nucleotide sequence ID" value="NZ_BNCM01000003.1"/>
</dbReference>
<feature type="domain" description="Beta galactosidase small chain/" evidence="6">
    <location>
        <begin position="669"/>
        <end position="920"/>
    </location>
</feature>
<evidence type="ECO:0000256" key="3">
    <source>
        <dbReference type="ARBA" id="ARBA00012756"/>
    </source>
</evidence>
<keyword evidence="4" id="KW-0378">Hydrolase</keyword>
<dbReference type="Pfam" id="PF02837">
    <property type="entry name" value="Glyco_hydro_2_N"/>
    <property type="match status" value="1"/>
</dbReference>
<dbReference type="InterPro" id="IPR036156">
    <property type="entry name" value="Beta-gal/glucu_dom_sf"/>
</dbReference>
<evidence type="ECO:0000256" key="2">
    <source>
        <dbReference type="ARBA" id="ARBA00007401"/>
    </source>
</evidence>
<dbReference type="InterPro" id="IPR011013">
    <property type="entry name" value="Gal_mutarotase_sf_dom"/>
</dbReference>